<evidence type="ECO:0000313" key="3">
    <source>
        <dbReference type="Proteomes" id="UP000263268"/>
    </source>
</evidence>
<comment type="caution">
    <text evidence="2">The sequence shown here is derived from an EMBL/GenBank/DDBJ whole genome shotgun (WGS) entry which is preliminary data.</text>
</comment>
<gene>
    <name evidence="2" type="ORF">DHV22_12330</name>
</gene>
<protein>
    <submittedName>
        <fullName evidence="2">DUF1071 domain-containing protein</fullName>
    </submittedName>
</protein>
<dbReference type="EMBL" id="DPRK01000198">
    <property type="protein sequence ID" value="HCY82320.1"/>
    <property type="molecule type" value="Genomic_DNA"/>
</dbReference>
<dbReference type="InterPro" id="IPR009425">
    <property type="entry name" value="DSRM_SSAP"/>
</dbReference>
<dbReference type="Pfam" id="PF06378">
    <property type="entry name" value="SSAP_Sak"/>
    <property type="match status" value="1"/>
</dbReference>
<sequence length="105" mass="11940">MTKKSVFETLSNIEINPDNIEKKGKFNYISWAAAWQDVSQKYPDATFAKRLSEVNGFVEVDVTIEGKTLTEQFPILNYSNKPVQNPNAFDINTAFQRGLVKCLAY</sequence>
<feature type="non-terminal residue" evidence="2">
    <location>
        <position position="105"/>
    </location>
</feature>
<accession>A0A3D6BSU3</accession>
<feature type="domain" description="SSAP RNA binding" evidence="1">
    <location>
        <begin position="6"/>
        <end position="104"/>
    </location>
</feature>
<dbReference type="Proteomes" id="UP000263268">
    <property type="component" value="Unassembled WGS sequence"/>
</dbReference>
<reference evidence="2 3" key="1">
    <citation type="journal article" date="2018" name="Nat. Biotechnol.">
        <title>A standardized bacterial taxonomy based on genome phylogeny substantially revises the tree of life.</title>
        <authorList>
            <person name="Parks D.H."/>
            <person name="Chuvochina M."/>
            <person name="Waite D.W."/>
            <person name="Rinke C."/>
            <person name="Skarshewski A."/>
            <person name="Chaumeil P.A."/>
            <person name="Hugenholtz P."/>
        </authorList>
    </citation>
    <scope>NUCLEOTIDE SEQUENCE [LARGE SCALE GENOMIC DNA]</scope>
    <source>
        <strain evidence="2">UBA10227</strain>
    </source>
</reference>
<evidence type="ECO:0000313" key="2">
    <source>
        <dbReference type="EMBL" id="HCY82320.1"/>
    </source>
</evidence>
<proteinExistence type="predicted"/>
<name>A0A3D6BSU3_9FLAO</name>
<evidence type="ECO:0000259" key="1">
    <source>
        <dbReference type="Pfam" id="PF06378"/>
    </source>
</evidence>
<organism evidence="2 3">
    <name type="scientific">Xanthomarina gelatinilytica</name>
    <dbReference type="NCBI Taxonomy" id="1137281"/>
    <lineage>
        <taxon>Bacteria</taxon>
        <taxon>Pseudomonadati</taxon>
        <taxon>Bacteroidota</taxon>
        <taxon>Flavobacteriia</taxon>
        <taxon>Flavobacteriales</taxon>
        <taxon>Flavobacteriaceae</taxon>
        <taxon>Xanthomarina</taxon>
    </lineage>
</organism>
<dbReference type="AlphaFoldDB" id="A0A3D6BSU3"/>